<dbReference type="SUPFAM" id="SSF49464">
    <property type="entry name" value="Carboxypeptidase regulatory domain-like"/>
    <property type="match status" value="1"/>
</dbReference>
<dbReference type="RefSeq" id="WP_188931548.1">
    <property type="nucleotide sequence ID" value="NZ_BMJC01000002.1"/>
</dbReference>
<dbReference type="InterPro" id="IPR008969">
    <property type="entry name" value="CarboxyPept-like_regulatory"/>
</dbReference>
<dbReference type="InterPro" id="IPR012910">
    <property type="entry name" value="Plug_dom"/>
</dbReference>
<dbReference type="NCBIfam" id="TIGR04057">
    <property type="entry name" value="SusC_RagA_signa"/>
    <property type="match status" value="1"/>
</dbReference>
<keyword evidence="17" id="KW-1185">Reference proteome</keyword>
<evidence type="ECO:0000256" key="8">
    <source>
        <dbReference type="ARBA" id="ARBA00023136"/>
    </source>
</evidence>
<organism evidence="16 17">
    <name type="scientific">Puia dinghuensis</name>
    <dbReference type="NCBI Taxonomy" id="1792502"/>
    <lineage>
        <taxon>Bacteria</taxon>
        <taxon>Pseudomonadati</taxon>
        <taxon>Bacteroidota</taxon>
        <taxon>Chitinophagia</taxon>
        <taxon>Chitinophagales</taxon>
        <taxon>Chitinophagaceae</taxon>
        <taxon>Puia</taxon>
    </lineage>
</organism>
<reference evidence="16" key="1">
    <citation type="journal article" date="2014" name="Int. J. Syst. Evol. Microbiol.">
        <title>Complete genome sequence of Corynebacterium casei LMG S-19264T (=DSM 44701T), isolated from a smear-ripened cheese.</title>
        <authorList>
            <consortium name="US DOE Joint Genome Institute (JGI-PGF)"/>
            <person name="Walter F."/>
            <person name="Albersmeier A."/>
            <person name="Kalinowski J."/>
            <person name="Ruckert C."/>
        </authorList>
    </citation>
    <scope>NUCLEOTIDE SEQUENCE</scope>
    <source>
        <strain evidence="16">CGMCC 1.15448</strain>
    </source>
</reference>
<comment type="caution">
    <text evidence="16">The sequence shown here is derived from an EMBL/GenBank/DDBJ whole genome shotgun (WGS) entry which is preliminary data.</text>
</comment>
<dbReference type="InterPro" id="IPR023996">
    <property type="entry name" value="TonB-dep_OMP_SusC/RagA"/>
</dbReference>
<reference evidence="16" key="2">
    <citation type="submission" date="2020-09" db="EMBL/GenBank/DDBJ databases">
        <authorList>
            <person name="Sun Q."/>
            <person name="Zhou Y."/>
        </authorList>
    </citation>
    <scope>NUCLEOTIDE SEQUENCE</scope>
    <source>
        <strain evidence="16">CGMCC 1.15448</strain>
    </source>
</reference>
<feature type="domain" description="TonB-dependent receptor-like beta-barrel" evidence="13">
    <location>
        <begin position="470"/>
        <end position="1042"/>
    </location>
</feature>
<keyword evidence="7 11" id="KW-0798">TonB box</keyword>
<dbReference type="InterPro" id="IPR011662">
    <property type="entry name" value="Secretin/TonB_short_N"/>
</dbReference>
<keyword evidence="6" id="KW-0408">Iron</keyword>
<evidence type="ECO:0000256" key="3">
    <source>
        <dbReference type="ARBA" id="ARBA00022452"/>
    </source>
</evidence>
<evidence type="ECO:0000313" key="17">
    <source>
        <dbReference type="Proteomes" id="UP000607559"/>
    </source>
</evidence>
<dbReference type="GO" id="GO:0006826">
    <property type="term" value="P:iron ion transport"/>
    <property type="evidence" value="ECO:0007669"/>
    <property type="project" value="UniProtKB-KW"/>
</dbReference>
<keyword evidence="4" id="KW-0406">Ion transport</keyword>
<keyword evidence="8 10" id="KW-0472">Membrane</keyword>
<evidence type="ECO:0000256" key="10">
    <source>
        <dbReference type="PROSITE-ProRule" id="PRU01360"/>
    </source>
</evidence>
<keyword evidence="9 10" id="KW-0998">Cell outer membrane</keyword>
<dbReference type="InterPro" id="IPR036942">
    <property type="entry name" value="Beta-barrel_TonB_sf"/>
</dbReference>
<dbReference type="Gene3D" id="2.60.40.1120">
    <property type="entry name" value="Carboxypeptidase-like, regulatory domain"/>
    <property type="match status" value="1"/>
</dbReference>
<protein>
    <submittedName>
        <fullName evidence="16">SusC/RagA family TonB-linked outer membrane protein</fullName>
    </submittedName>
</protein>
<dbReference type="Gene3D" id="2.170.130.10">
    <property type="entry name" value="TonB-dependent receptor, plug domain"/>
    <property type="match status" value="1"/>
</dbReference>
<evidence type="ECO:0000259" key="15">
    <source>
        <dbReference type="Pfam" id="PF07715"/>
    </source>
</evidence>
<gene>
    <name evidence="16" type="ORF">GCM10011511_22540</name>
</gene>
<feature type="domain" description="TonB-dependent receptor plug" evidence="15">
    <location>
        <begin position="201"/>
        <end position="305"/>
    </location>
</feature>
<evidence type="ECO:0000256" key="4">
    <source>
        <dbReference type="ARBA" id="ARBA00022496"/>
    </source>
</evidence>
<feature type="chain" id="PRO_5035248979" evidence="12">
    <location>
        <begin position="18"/>
        <end position="1084"/>
    </location>
</feature>
<accession>A0A8J2UCL5</accession>
<evidence type="ECO:0000256" key="2">
    <source>
        <dbReference type="ARBA" id="ARBA00022448"/>
    </source>
</evidence>
<dbReference type="Pfam" id="PF00593">
    <property type="entry name" value="TonB_dep_Rec_b-barrel"/>
    <property type="match status" value="1"/>
</dbReference>
<dbReference type="Pfam" id="PF13715">
    <property type="entry name" value="CarbopepD_reg_2"/>
    <property type="match status" value="1"/>
</dbReference>
<evidence type="ECO:0000256" key="7">
    <source>
        <dbReference type="ARBA" id="ARBA00023077"/>
    </source>
</evidence>
<dbReference type="NCBIfam" id="TIGR04056">
    <property type="entry name" value="OMP_RagA_SusC"/>
    <property type="match status" value="1"/>
</dbReference>
<dbReference type="InterPro" id="IPR000531">
    <property type="entry name" value="Beta-barrel_TonB"/>
</dbReference>
<comment type="similarity">
    <text evidence="10 11">Belongs to the TonB-dependent receptor family.</text>
</comment>
<dbReference type="GO" id="GO:0009279">
    <property type="term" value="C:cell outer membrane"/>
    <property type="evidence" value="ECO:0007669"/>
    <property type="project" value="UniProtKB-SubCell"/>
</dbReference>
<dbReference type="Pfam" id="PF07660">
    <property type="entry name" value="STN"/>
    <property type="match status" value="1"/>
</dbReference>
<keyword evidence="4" id="KW-0410">Iron transport</keyword>
<name>A0A8J2UCL5_9BACT</name>
<evidence type="ECO:0000256" key="1">
    <source>
        <dbReference type="ARBA" id="ARBA00004571"/>
    </source>
</evidence>
<dbReference type="AlphaFoldDB" id="A0A8J2UCL5"/>
<feature type="signal peptide" evidence="12">
    <location>
        <begin position="1"/>
        <end position="17"/>
    </location>
</feature>
<keyword evidence="3 10" id="KW-1134">Transmembrane beta strand</keyword>
<evidence type="ECO:0000259" key="13">
    <source>
        <dbReference type="Pfam" id="PF00593"/>
    </source>
</evidence>
<evidence type="ECO:0000256" key="12">
    <source>
        <dbReference type="SAM" id="SignalP"/>
    </source>
</evidence>
<dbReference type="Pfam" id="PF07715">
    <property type="entry name" value="Plug"/>
    <property type="match status" value="1"/>
</dbReference>
<keyword evidence="5 10" id="KW-0812">Transmembrane</keyword>
<proteinExistence type="inferred from homology"/>
<dbReference type="PROSITE" id="PS52016">
    <property type="entry name" value="TONB_DEPENDENT_REC_3"/>
    <property type="match status" value="1"/>
</dbReference>
<evidence type="ECO:0000313" key="16">
    <source>
        <dbReference type="EMBL" id="GGA98702.1"/>
    </source>
</evidence>
<comment type="subcellular location">
    <subcellularLocation>
        <location evidence="1 10">Cell outer membrane</location>
        <topology evidence="1 10">Multi-pass membrane protein</topology>
    </subcellularLocation>
</comment>
<dbReference type="Proteomes" id="UP000607559">
    <property type="component" value="Unassembled WGS sequence"/>
</dbReference>
<keyword evidence="2 10" id="KW-0813">Transport</keyword>
<evidence type="ECO:0000256" key="9">
    <source>
        <dbReference type="ARBA" id="ARBA00023237"/>
    </source>
</evidence>
<keyword evidence="12" id="KW-0732">Signal</keyword>
<dbReference type="EMBL" id="BMJC01000002">
    <property type="protein sequence ID" value="GGA98702.1"/>
    <property type="molecule type" value="Genomic_DNA"/>
</dbReference>
<sequence length="1084" mass="117938">MKLTAFLMIAACIHVSANGFSQNISLSVKEAPLAKVFREIQKQSGYSFWYKTRELDKAAKVTLDLRNATLQEALAKCFENQPFEFVIVEQTVVIRPREVVQPAAPAPPPIIIKGKVTTAAGKPLSGVTVTIKATGKGSITDDNGEFTLSVSKQDVLIFSYVGYDTREVRVGEQTSFAINLTETNSSLNEIAVIGYGSARRKSLASAITTVKNEDLNKGAITDVGQLLQGKVPGLNITANGDPNAPAAVVLRGTSTLNGNQAPFYVIDGVPGADISLIAPDDIASIDVLKDAAATAIYGNRAAAGVIIVTTRKGKSGNLQTSYGGYVGTEQVSSRLNVMNATQLRAFLTKNNEGFSPNDDKGANTDWQKAIERTAWSHNHNLSFSGGNEHGSYIASINYANKEGILNNSDLQRLIARLSVEQYALNDKVKFGLNVINSNSSADDIPYRNTVLLQSALYLPVSPVKNSDGSYFENFNTSGYYNPVAMMNHSQKNTKTNILMADFTTQVKLPFGLTYDLNLAYMNQSTLLGQYLDSYFTNNYSGMYDNPDPGLAGHQLQSFGTNGQATRQSYSNVNKILETYFTWNRKFGDHSINAVVGYSYQGSTLGDGFQATTYNFPINNIGYNNLAISNPYAYGTPINFGSDIYSNTRLISDFGRLNYNFNDKYLIQGSIRHDGSSVFGANNRWGWFPSVGGAWRISQESFMRDQQIFADLKLRGSYGVTGNSSGFNALTAQSISGLVGTYYYNGANVAAYGPTQAQNANLRWEKTTTTDIGVDFAILNSRVTGSIDWYNKNTDGMIWNYKVDPILVPTGTIVANGGSMNNKGIELSLTAAVVKSSDFSWTSTLNLAHNTNRITNLKNPLFSGGDSVAAADPEGGGQSGSTLELLKMGHPLGQFFTLQYAGKNASGISQYLSGSGQGFTTSPAIGTDYHYAGDAQPRLIAGWANTFHYKDWDLNIFLRGTFGNKIFNATRADLFRPATAQYGNILVDAQNESVADINSYKYSTRFIESGSYLRFDNATLGYNFKNISPYIKRLRAYASVNNLFVITGYKGIDPEVNLGGIAPGVDYNNFYPKTRTVLVGVNVTF</sequence>
<dbReference type="InterPro" id="IPR039426">
    <property type="entry name" value="TonB-dep_rcpt-like"/>
</dbReference>
<feature type="domain" description="Secretin/TonB short N-terminal" evidence="14">
    <location>
        <begin position="46"/>
        <end position="96"/>
    </location>
</feature>
<evidence type="ECO:0000256" key="11">
    <source>
        <dbReference type="RuleBase" id="RU003357"/>
    </source>
</evidence>
<evidence type="ECO:0000256" key="5">
    <source>
        <dbReference type="ARBA" id="ARBA00022692"/>
    </source>
</evidence>
<dbReference type="SUPFAM" id="SSF56935">
    <property type="entry name" value="Porins"/>
    <property type="match status" value="1"/>
</dbReference>
<dbReference type="InterPro" id="IPR037066">
    <property type="entry name" value="Plug_dom_sf"/>
</dbReference>
<dbReference type="InterPro" id="IPR023997">
    <property type="entry name" value="TonB-dep_OMP_SusC/RagA_CS"/>
</dbReference>
<dbReference type="Gene3D" id="2.40.170.20">
    <property type="entry name" value="TonB-dependent receptor, beta-barrel domain"/>
    <property type="match status" value="1"/>
</dbReference>
<evidence type="ECO:0000256" key="6">
    <source>
        <dbReference type="ARBA" id="ARBA00023004"/>
    </source>
</evidence>
<evidence type="ECO:0000259" key="14">
    <source>
        <dbReference type="Pfam" id="PF07660"/>
    </source>
</evidence>